<evidence type="ECO:0000313" key="1">
    <source>
        <dbReference type="EMBL" id="KAF7994608.1"/>
    </source>
</evidence>
<sequence length="130" mass="14051">MDPAIKAVAMIAPVLAPLAVKLIDKLIFIEPPQQQQQQQQQQIQGSQIIKISTPQQCNCQKNRSKSVTSDTFDDSSATCSTCSTCFSSTGCSEMSGDYKYVSNKSSYLMAPMQKNRSSSISGKSSLSVGK</sequence>
<proteinExistence type="predicted"/>
<reference evidence="1 2" key="1">
    <citation type="submission" date="2020-08" db="EMBL/GenBank/DDBJ databases">
        <title>Aphidius gifuensis genome sequencing and assembly.</title>
        <authorList>
            <person name="Du Z."/>
        </authorList>
    </citation>
    <scope>NUCLEOTIDE SEQUENCE [LARGE SCALE GENOMIC DNA]</scope>
    <source>
        <strain evidence="1">YNYX2018</strain>
        <tissue evidence="1">Adults</tissue>
    </source>
</reference>
<accession>A0A835CUR5</accession>
<dbReference type="Proteomes" id="UP000639338">
    <property type="component" value="Unassembled WGS sequence"/>
</dbReference>
<dbReference type="EMBL" id="JACMRX010000002">
    <property type="protein sequence ID" value="KAF7994608.1"/>
    <property type="molecule type" value="Genomic_DNA"/>
</dbReference>
<evidence type="ECO:0000313" key="2">
    <source>
        <dbReference type="Proteomes" id="UP000639338"/>
    </source>
</evidence>
<name>A0A835CUR5_APHGI</name>
<gene>
    <name evidence="1" type="ORF">HCN44_004080</name>
</gene>
<protein>
    <submittedName>
        <fullName evidence="1">Uncharacterized protein</fullName>
    </submittedName>
</protein>
<comment type="caution">
    <text evidence="1">The sequence shown here is derived from an EMBL/GenBank/DDBJ whole genome shotgun (WGS) entry which is preliminary data.</text>
</comment>
<dbReference type="AlphaFoldDB" id="A0A835CUR5"/>
<organism evidence="1 2">
    <name type="scientific">Aphidius gifuensis</name>
    <name type="common">Parasitoid wasp</name>
    <dbReference type="NCBI Taxonomy" id="684658"/>
    <lineage>
        <taxon>Eukaryota</taxon>
        <taxon>Metazoa</taxon>
        <taxon>Ecdysozoa</taxon>
        <taxon>Arthropoda</taxon>
        <taxon>Hexapoda</taxon>
        <taxon>Insecta</taxon>
        <taxon>Pterygota</taxon>
        <taxon>Neoptera</taxon>
        <taxon>Endopterygota</taxon>
        <taxon>Hymenoptera</taxon>
        <taxon>Apocrita</taxon>
        <taxon>Ichneumonoidea</taxon>
        <taxon>Braconidae</taxon>
        <taxon>Aphidiinae</taxon>
        <taxon>Aphidius</taxon>
    </lineage>
</organism>
<keyword evidence="2" id="KW-1185">Reference proteome</keyword>